<dbReference type="Pfam" id="PF20431">
    <property type="entry name" value="E_motif"/>
    <property type="match status" value="1"/>
</dbReference>
<dbReference type="Pfam" id="PF01535">
    <property type="entry name" value="PPR"/>
    <property type="match status" value="2"/>
</dbReference>
<dbReference type="Pfam" id="PF13041">
    <property type="entry name" value="PPR_2"/>
    <property type="match status" value="2"/>
</dbReference>
<dbReference type="GO" id="GO:0009451">
    <property type="term" value="P:RNA modification"/>
    <property type="evidence" value="ECO:0007669"/>
    <property type="project" value="InterPro"/>
</dbReference>
<dbReference type="FunFam" id="1.25.40.10:FF:000334">
    <property type="entry name" value="Pentatricopeptide repeat-containing protein"/>
    <property type="match status" value="1"/>
</dbReference>
<dbReference type="GO" id="GO:0003723">
    <property type="term" value="F:RNA binding"/>
    <property type="evidence" value="ECO:0007669"/>
    <property type="project" value="InterPro"/>
</dbReference>
<comment type="similarity">
    <text evidence="2">Belongs to the PPR family. PCMP-E subfamily.</text>
</comment>
<proteinExistence type="inferred from homology"/>
<organism evidence="4 5">
    <name type="scientific">Vanilla planifolia</name>
    <name type="common">Vanilla</name>
    <dbReference type="NCBI Taxonomy" id="51239"/>
    <lineage>
        <taxon>Eukaryota</taxon>
        <taxon>Viridiplantae</taxon>
        <taxon>Streptophyta</taxon>
        <taxon>Embryophyta</taxon>
        <taxon>Tracheophyta</taxon>
        <taxon>Spermatophyta</taxon>
        <taxon>Magnoliopsida</taxon>
        <taxon>Liliopsida</taxon>
        <taxon>Asparagales</taxon>
        <taxon>Orchidaceae</taxon>
        <taxon>Vanilloideae</taxon>
        <taxon>Vanilleae</taxon>
        <taxon>Vanilla</taxon>
    </lineage>
</organism>
<dbReference type="Pfam" id="PF12854">
    <property type="entry name" value="PPR_1"/>
    <property type="match status" value="1"/>
</dbReference>
<dbReference type="NCBIfam" id="TIGR00756">
    <property type="entry name" value="PPR"/>
    <property type="match status" value="5"/>
</dbReference>
<evidence type="ECO:0000313" key="4">
    <source>
        <dbReference type="EMBL" id="KAG0466686.1"/>
    </source>
</evidence>
<dbReference type="InterPro" id="IPR002885">
    <property type="entry name" value="PPR_rpt"/>
</dbReference>
<reference evidence="4 5" key="1">
    <citation type="journal article" date="2020" name="Nat. Food">
        <title>A phased Vanilla planifolia genome enables genetic improvement of flavour and production.</title>
        <authorList>
            <person name="Hasing T."/>
            <person name="Tang H."/>
            <person name="Brym M."/>
            <person name="Khazi F."/>
            <person name="Huang T."/>
            <person name="Chambers A.H."/>
        </authorList>
    </citation>
    <scope>NUCLEOTIDE SEQUENCE [LARGE SCALE GENOMIC DNA]</scope>
    <source>
        <tissue evidence="4">Leaf</tissue>
    </source>
</reference>
<comment type="caution">
    <text evidence="4">The sequence shown here is derived from an EMBL/GenBank/DDBJ whole genome shotgun (WGS) entry which is preliminary data.</text>
</comment>
<evidence type="ECO:0000313" key="5">
    <source>
        <dbReference type="Proteomes" id="UP000636800"/>
    </source>
</evidence>
<evidence type="ECO:0000256" key="2">
    <source>
        <dbReference type="ARBA" id="ARBA00061659"/>
    </source>
</evidence>
<feature type="repeat" description="PPR" evidence="3">
    <location>
        <begin position="180"/>
        <end position="210"/>
    </location>
</feature>
<dbReference type="AlphaFoldDB" id="A0A835Q5E7"/>
<dbReference type="EMBL" id="JADCNL010000009">
    <property type="protein sequence ID" value="KAG0466686.1"/>
    <property type="molecule type" value="Genomic_DNA"/>
</dbReference>
<dbReference type="InterPro" id="IPR046848">
    <property type="entry name" value="E_motif"/>
</dbReference>
<dbReference type="SUPFAM" id="SSF48452">
    <property type="entry name" value="TPR-like"/>
    <property type="match status" value="2"/>
</dbReference>
<dbReference type="OrthoDB" id="288590at2759"/>
<protein>
    <recommendedName>
        <fullName evidence="6">Pentatricopeptide repeat-containing protein</fullName>
    </recommendedName>
</protein>
<feature type="repeat" description="PPR" evidence="3">
    <location>
        <begin position="211"/>
        <end position="245"/>
    </location>
</feature>
<dbReference type="Gene3D" id="1.25.40.10">
    <property type="entry name" value="Tetratricopeptide repeat domain"/>
    <property type="match status" value="2"/>
</dbReference>
<keyword evidence="1" id="KW-0677">Repeat</keyword>
<dbReference type="InterPro" id="IPR011990">
    <property type="entry name" value="TPR-like_helical_dom_sf"/>
</dbReference>
<dbReference type="PANTHER" id="PTHR47926:SF540">
    <property type="entry name" value="PENTATRICOPEPTIDE REPEAT-CONTAINING PROTEIN"/>
    <property type="match status" value="1"/>
</dbReference>
<evidence type="ECO:0008006" key="6">
    <source>
        <dbReference type="Google" id="ProtNLM"/>
    </source>
</evidence>
<dbReference type="InterPro" id="IPR046960">
    <property type="entry name" value="PPR_At4g14850-like_plant"/>
</dbReference>
<name>A0A835Q5E7_VANPL</name>
<feature type="repeat" description="PPR" evidence="3">
    <location>
        <begin position="313"/>
        <end position="347"/>
    </location>
</feature>
<keyword evidence="5" id="KW-1185">Reference proteome</keyword>
<accession>A0A835Q5E7</accession>
<evidence type="ECO:0000256" key="3">
    <source>
        <dbReference type="PROSITE-ProRule" id="PRU00708"/>
    </source>
</evidence>
<dbReference type="Proteomes" id="UP000636800">
    <property type="component" value="Unassembled WGS sequence"/>
</dbReference>
<dbReference type="PANTHER" id="PTHR47926">
    <property type="entry name" value="PENTATRICOPEPTIDE REPEAT-CONTAINING PROTEIN"/>
    <property type="match status" value="1"/>
</dbReference>
<sequence>MSSNDDNYNVGYNEAERRYVLRLLNDRASRHLLPEILTHVLRCGLHLSFPSLLSDLAAAAASIRRPVFARCLLLISSIPDLSLFNATIKSLSFFPSDEPFRLFSLLRSAGLRPDRQTFAPLLKSCSLLPSLHPGSAVHASAVVGGFESHAAVSIQLVELYAHFGRMEDAQKVFDAMPHRETVVWNLMINGFCKRNELDTALRLFRQTNERNVVTWNTMLAGFARAGRDVKVVELFLEMWDLGVEPDDATVVTVLPVCARTGNSELGRRIHNYAENKDLSRTAINVGNSLVDMYCKCADLESARLFFDEMPRKNVVSWNTMINGLAVNGCGRMGLQLFDEMLCRGIEPNASTFVSVLGCCNHAGLVETGRELFQAMKVKYKIKPGAEHYGCMVDLLGRCGRTREALELIKEMPLRPNAAIWGSLLSACRNSGDIEVAEAAVKVLMDLEPENSGNFVLLANLYADAGRWQDAEKIWSKMRGMRIWKNTAQSAIEFGGY</sequence>
<dbReference type="PROSITE" id="PS51375">
    <property type="entry name" value="PPR"/>
    <property type="match status" value="3"/>
</dbReference>
<gene>
    <name evidence="4" type="ORF">HPP92_018266</name>
</gene>
<evidence type="ECO:0000256" key="1">
    <source>
        <dbReference type="ARBA" id="ARBA00022737"/>
    </source>
</evidence>